<evidence type="ECO:0000313" key="2">
    <source>
        <dbReference type="EMBL" id="TSE18958.1"/>
    </source>
</evidence>
<dbReference type="EMBL" id="VJNC01000020">
    <property type="protein sequence ID" value="TSE18958.1"/>
    <property type="molecule type" value="Genomic_DNA"/>
</dbReference>
<name>A0A4R3L4A9_9BURK</name>
<reference evidence="1 3" key="1">
    <citation type="submission" date="2019-03" db="EMBL/GenBank/DDBJ databases">
        <title>Genomic Encyclopedia of Type Strains, Phase IV (KMG-IV): sequencing the most valuable type-strain genomes for metagenomic binning, comparative biology and taxonomic classification.</title>
        <authorList>
            <person name="Goeker M."/>
        </authorList>
    </citation>
    <scope>NUCLEOTIDE SEQUENCE [LARGE SCALE GENOMIC DNA]</scope>
    <source>
        <strain evidence="1 3">DSM 12034</strain>
    </source>
</reference>
<comment type="caution">
    <text evidence="1">The sequence shown here is derived from an EMBL/GenBank/DDBJ whole genome shotgun (WGS) entry which is preliminary data.</text>
</comment>
<evidence type="ECO:0000313" key="3">
    <source>
        <dbReference type="Proteomes" id="UP000295536"/>
    </source>
</evidence>
<evidence type="ECO:0000313" key="4">
    <source>
        <dbReference type="Proteomes" id="UP000315577"/>
    </source>
</evidence>
<dbReference type="Proteomes" id="UP000315577">
    <property type="component" value="Unassembled WGS sequence"/>
</dbReference>
<dbReference type="EMBL" id="SMAH01000020">
    <property type="protein sequence ID" value="TCS94132.1"/>
    <property type="molecule type" value="Genomic_DNA"/>
</dbReference>
<sequence length="352" mass="38792">MRPVFYLFDTAGTDLTGTLIDRTTRLTVVDAEGLASDTLEVELDDRGQSVALPAVGDRLRLLLGYLERPPIPVIGDFVVDEVRLSGPPLSIAFTAKGADMTRALKAPVIDDGDDGTLADLARRIAGRHGYTAELHPDAETIPLGHIDQQTESDMALLSRLARDRDWVLRLDGNRLILRPHAGNLPPARAPEPWHPALHRLDAKRITRYDYTTNARSRYGKVRAWHYDPDTGRRVPVEVCDDEQADAPTLDLRHDAKDERAALDLAAARLRQLRRAEGSLTLELPGDTRLLAGHHVLVRGLSEPVGGQWVIQRAEHTLDAGGLRTRLECVPPAPAGRASQDVIDDILKEEVEP</sequence>
<reference evidence="2 4" key="2">
    <citation type="submission" date="2019-07" db="EMBL/GenBank/DDBJ databases">
        <title>Tepidimonas ignava SPS-1037 draft genome.</title>
        <authorList>
            <person name="Da Costa M.S."/>
            <person name="Froufe H.J.C."/>
            <person name="Egas C."/>
            <person name="Albuquerque L."/>
        </authorList>
    </citation>
    <scope>NUCLEOTIDE SEQUENCE [LARGE SCALE GENOMIC DNA]</scope>
    <source>
        <strain evidence="2 4">SPS-1037</strain>
    </source>
</reference>
<proteinExistence type="predicted"/>
<dbReference type="Pfam" id="PF05954">
    <property type="entry name" value="Phage_GPD"/>
    <property type="match status" value="1"/>
</dbReference>
<protein>
    <submittedName>
        <fullName evidence="2">Phage late control D protein (GPD)</fullName>
    </submittedName>
</protein>
<dbReference type="SUPFAM" id="SSF69279">
    <property type="entry name" value="Phage tail proteins"/>
    <property type="match status" value="1"/>
</dbReference>
<evidence type="ECO:0000313" key="1">
    <source>
        <dbReference type="EMBL" id="TCS94132.1"/>
    </source>
</evidence>
<dbReference type="RefSeq" id="WP_132963606.1">
    <property type="nucleotide sequence ID" value="NZ_SMAH01000020.1"/>
</dbReference>
<dbReference type="OrthoDB" id="4070623at2"/>
<keyword evidence="4" id="KW-1185">Reference proteome</keyword>
<dbReference type="AlphaFoldDB" id="A0A4R3L4A9"/>
<accession>A0A4R3L4A9</accession>
<gene>
    <name evidence="1" type="ORF">EDC36_12054</name>
    <name evidence="2" type="ORF">Tigna_02405</name>
</gene>
<dbReference type="Proteomes" id="UP000295536">
    <property type="component" value="Unassembled WGS sequence"/>
</dbReference>
<organism evidence="1 3">
    <name type="scientific">Tepidimonas ignava</name>
    <dbReference type="NCBI Taxonomy" id="114249"/>
    <lineage>
        <taxon>Bacteria</taxon>
        <taxon>Pseudomonadati</taxon>
        <taxon>Pseudomonadota</taxon>
        <taxon>Betaproteobacteria</taxon>
        <taxon>Burkholderiales</taxon>
        <taxon>Tepidimonas</taxon>
    </lineage>
</organism>